<dbReference type="PROSITE" id="PS51257">
    <property type="entry name" value="PROKAR_LIPOPROTEIN"/>
    <property type="match status" value="1"/>
</dbReference>
<evidence type="ECO:0000313" key="3">
    <source>
        <dbReference type="EnsemblMetazoa" id="CapteP199847"/>
    </source>
</evidence>
<feature type="chain" id="PRO_5008789115" description="EB domain-containing protein" evidence="1">
    <location>
        <begin position="42"/>
        <end position="123"/>
    </location>
</feature>
<evidence type="ECO:0000313" key="2">
    <source>
        <dbReference type="EMBL" id="ELU16055.1"/>
    </source>
</evidence>
<dbReference type="OrthoDB" id="6047146at2759"/>
<dbReference type="EMBL" id="AMQN01004372">
    <property type="status" value="NOT_ANNOTATED_CDS"/>
    <property type="molecule type" value="Genomic_DNA"/>
</dbReference>
<dbReference type="AlphaFoldDB" id="R7VJN3"/>
<evidence type="ECO:0000256" key="1">
    <source>
        <dbReference type="SAM" id="SignalP"/>
    </source>
</evidence>
<dbReference type="Proteomes" id="UP000014760">
    <property type="component" value="Unassembled WGS sequence"/>
</dbReference>
<dbReference type="EMBL" id="KB293367">
    <property type="protein sequence ID" value="ELU16055.1"/>
    <property type="molecule type" value="Genomic_DNA"/>
</dbReference>
<organism evidence="2">
    <name type="scientific">Capitella teleta</name>
    <name type="common">Polychaete worm</name>
    <dbReference type="NCBI Taxonomy" id="283909"/>
    <lineage>
        <taxon>Eukaryota</taxon>
        <taxon>Metazoa</taxon>
        <taxon>Spiralia</taxon>
        <taxon>Lophotrochozoa</taxon>
        <taxon>Annelida</taxon>
        <taxon>Polychaeta</taxon>
        <taxon>Sedentaria</taxon>
        <taxon>Scolecida</taxon>
        <taxon>Capitellidae</taxon>
        <taxon>Capitella</taxon>
    </lineage>
</organism>
<evidence type="ECO:0000313" key="4">
    <source>
        <dbReference type="Proteomes" id="UP000014760"/>
    </source>
</evidence>
<accession>R7VJN3</accession>
<dbReference type="EnsemblMetazoa" id="CapteT199847">
    <property type="protein sequence ID" value="CapteP199847"/>
    <property type="gene ID" value="CapteG199847"/>
</dbReference>
<keyword evidence="1" id="KW-0732">Signal</keyword>
<name>R7VJN3_CAPTE</name>
<gene>
    <name evidence="2" type="ORF">CAPTEDRAFT_199847</name>
</gene>
<reference evidence="2 4" key="2">
    <citation type="journal article" date="2013" name="Nature">
        <title>Insights into bilaterian evolution from three spiralian genomes.</title>
        <authorList>
            <person name="Simakov O."/>
            <person name="Marletaz F."/>
            <person name="Cho S.J."/>
            <person name="Edsinger-Gonzales E."/>
            <person name="Havlak P."/>
            <person name="Hellsten U."/>
            <person name="Kuo D.H."/>
            <person name="Larsson T."/>
            <person name="Lv J."/>
            <person name="Arendt D."/>
            <person name="Savage R."/>
            <person name="Osoegawa K."/>
            <person name="de Jong P."/>
            <person name="Grimwood J."/>
            <person name="Chapman J.A."/>
            <person name="Shapiro H."/>
            <person name="Aerts A."/>
            <person name="Otillar R.P."/>
            <person name="Terry A.Y."/>
            <person name="Boore J.L."/>
            <person name="Grigoriev I.V."/>
            <person name="Lindberg D.R."/>
            <person name="Seaver E.C."/>
            <person name="Weisblat D.A."/>
            <person name="Putnam N.H."/>
            <person name="Rokhsar D.S."/>
        </authorList>
    </citation>
    <scope>NUCLEOTIDE SEQUENCE</scope>
    <source>
        <strain evidence="2 4">I ESC-2004</strain>
    </source>
</reference>
<reference evidence="4" key="1">
    <citation type="submission" date="2012-12" db="EMBL/GenBank/DDBJ databases">
        <authorList>
            <person name="Hellsten U."/>
            <person name="Grimwood J."/>
            <person name="Chapman J.A."/>
            <person name="Shapiro H."/>
            <person name="Aerts A."/>
            <person name="Otillar R.P."/>
            <person name="Terry A.Y."/>
            <person name="Boore J.L."/>
            <person name="Simakov O."/>
            <person name="Marletaz F."/>
            <person name="Cho S.-J."/>
            <person name="Edsinger-Gonzales E."/>
            <person name="Havlak P."/>
            <person name="Kuo D.-H."/>
            <person name="Larsson T."/>
            <person name="Lv J."/>
            <person name="Arendt D."/>
            <person name="Savage R."/>
            <person name="Osoegawa K."/>
            <person name="de Jong P."/>
            <person name="Lindberg D.R."/>
            <person name="Seaver E.C."/>
            <person name="Weisblat D.A."/>
            <person name="Putnam N.H."/>
            <person name="Grigoriev I.V."/>
            <person name="Rokhsar D.S."/>
        </authorList>
    </citation>
    <scope>NUCLEOTIDE SEQUENCE</scope>
    <source>
        <strain evidence="4">I ESC-2004</strain>
    </source>
</reference>
<proteinExistence type="predicted"/>
<sequence length="123" mass="14126">MECRCRPGSIEGLGNTHRRNPMMTLNLLIVVLVSCISVADQKRHVDTRDASWTWAMSKRPRIAKSKHVCLSQAAECHPFLDKCCPGMSCMNLIRGFCIYGRETCICQSRRLHDSFYRVGRPYF</sequence>
<keyword evidence="4" id="KW-1185">Reference proteome</keyword>
<feature type="signal peptide" evidence="1">
    <location>
        <begin position="1"/>
        <end position="41"/>
    </location>
</feature>
<evidence type="ECO:0008006" key="5">
    <source>
        <dbReference type="Google" id="ProtNLM"/>
    </source>
</evidence>
<dbReference type="HOGENOM" id="CLU_2017349_0_0_1"/>
<protein>
    <recommendedName>
        <fullName evidence="5">EB domain-containing protein</fullName>
    </recommendedName>
</protein>
<reference evidence="3" key="3">
    <citation type="submission" date="2015-06" db="UniProtKB">
        <authorList>
            <consortium name="EnsemblMetazoa"/>
        </authorList>
    </citation>
    <scope>IDENTIFICATION</scope>
</reference>